<reference evidence="7 8" key="1">
    <citation type="journal article" date="2010" name="Appl. Environ. Microbiol.">
        <title>The genome sequence of the crenarchaeon Acidilobus saccharovorans supports a new order, Acidilobales, and suggests an important ecological role in terrestrial acidic hot springs.</title>
        <authorList>
            <person name="Mardanov A.V."/>
            <person name="Svetlitchnyi V.A."/>
            <person name="Beletsky A.V."/>
            <person name="Prokofeva M.I."/>
            <person name="Bonch-Osmolovskaya E.A."/>
            <person name="Ravin N.V."/>
            <person name="Skryabin K.G."/>
        </authorList>
    </citation>
    <scope>NUCLEOTIDE SEQUENCE [LARGE SCALE GENOMIC DNA]</scope>
    <source>
        <strain evidence="8">DSM 16705 / JCM 18335 / VKM B-2471 / 345-15</strain>
    </source>
</reference>
<evidence type="ECO:0000256" key="3">
    <source>
        <dbReference type="ARBA" id="ARBA00022692"/>
    </source>
</evidence>
<feature type="transmembrane region" description="Helical" evidence="6">
    <location>
        <begin position="225"/>
        <end position="249"/>
    </location>
</feature>
<dbReference type="AlphaFoldDB" id="D9Q1F9"/>
<evidence type="ECO:0000256" key="2">
    <source>
        <dbReference type="ARBA" id="ARBA00022475"/>
    </source>
</evidence>
<dbReference type="InterPro" id="IPR002293">
    <property type="entry name" value="AA/rel_permease1"/>
</dbReference>
<keyword evidence="4 6" id="KW-1133">Transmembrane helix</keyword>
<keyword evidence="2" id="KW-1003">Cell membrane</keyword>
<keyword evidence="8" id="KW-1185">Reference proteome</keyword>
<dbReference type="PANTHER" id="PTHR42770">
    <property type="entry name" value="AMINO ACID TRANSPORTER-RELATED"/>
    <property type="match status" value="1"/>
</dbReference>
<evidence type="ECO:0000256" key="1">
    <source>
        <dbReference type="ARBA" id="ARBA00004651"/>
    </source>
</evidence>
<dbReference type="OrthoDB" id="43026at2157"/>
<feature type="transmembrane region" description="Helical" evidence="6">
    <location>
        <begin position="47"/>
        <end position="72"/>
    </location>
</feature>
<feature type="transmembrane region" description="Helical" evidence="6">
    <location>
        <begin position="92"/>
        <end position="114"/>
    </location>
</feature>
<dbReference type="PIRSF" id="PIRSF006060">
    <property type="entry name" value="AA_transporter"/>
    <property type="match status" value="1"/>
</dbReference>
<feature type="transmembrane region" description="Helical" evidence="6">
    <location>
        <begin position="121"/>
        <end position="140"/>
    </location>
</feature>
<evidence type="ECO:0000256" key="4">
    <source>
        <dbReference type="ARBA" id="ARBA00022989"/>
    </source>
</evidence>
<name>D9Q1F9_ACIS3</name>
<dbReference type="RefSeq" id="WP_013266659.1">
    <property type="nucleotide sequence ID" value="NC_014374.1"/>
</dbReference>
<dbReference type="GeneID" id="9498974"/>
<dbReference type="Gene3D" id="1.20.1740.10">
    <property type="entry name" value="Amino acid/polyamine transporter I"/>
    <property type="match status" value="1"/>
</dbReference>
<dbReference type="FunCoup" id="D9Q1F9">
    <property type="interactions" value="2"/>
</dbReference>
<dbReference type="EMBL" id="CP001742">
    <property type="protein sequence ID" value="ADL19147.1"/>
    <property type="molecule type" value="Genomic_DNA"/>
</dbReference>
<evidence type="ECO:0000256" key="5">
    <source>
        <dbReference type="ARBA" id="ARBA00023136"/>
    </source>
</evidence>
<accession>D9Q1F9</accession>
<dbReference type="PANTHER" id="PTHR42770:SF11">
    <property type="entry name" value="INNER MEMBRANE TRANSPORT PROTEIN YBAT"/>
    <property type="match status" value="1"/>
</dbReference>
<protein>
    <submittedName>
        <fullName evidence="7">Amino acid permease-associated region</fullName>
    </submittedName>
</protein>
<dbReference type="GO" id="GO:0005886">
    <property type="term" value="C:plasma membrane"/>
    <property type="evidence" value="ECO:0007669"/>
    <property type="project" value="UniProtKB-SubCell"/>
</dbReference>
<sequence>MRSSSSAQGKEKPRAARAVPRLRRGVVGTLEAVAQEIAAMAPACDTVAFITSAAAFAFVLTPLAFLLATLTMFIEVNTLYHLSRRHASAGGYYGYVATAFGPFPAIVTGLMYPVYQIASTAAIPVYVAGVVLPGVVHYFWGVSLPGWVWLPFIVVFIMVPIALAAVGIRPQMKFLRYAALTEVSFLAITSLIIILRAPDNTWKVFDPFAWQAIYGPHWKAYGGPMAALGLGMIFGLTSFIGYGGSAPLGEEVRRSRDITKALVLGVLIVGVVLTEVAYGLTVGWGTDRLTSFASSAIPGIIVYTEYLGIAGGLMLALFAFNSAFSDSVAMQSNAGRVYFAMGRDSILPKFFSYVHPRWVTPSKSLLFVGVASSAAAVASAFIVGYYSGVSPLAMLALPATSQRIVTALGNAFDFLTTIALVGFITAHFINNTAVMVMFRRLRERHFGLNKVVHPLLHYFLPALATAIFAFVLVESIWPPQFPVTQAVIVGVALLAFSIGYTAWLSRSRPEAYRSAGVTVNIVEEERLESKG</sequence>
<dbReference type="InterPro" id="IPR050367">
    <property type="entry name" value="APC_superfamily"/>
</dbReference>
<proteinExistence type="predicted"/>
<dbReference type="Pfam" id="PF13520">
    <property type="entry name" value="AA_permease_2"/>
    <property type="match status" value="1"/>
</dbReference>
<feature type="transmembrane region" description="Helical" evidence="6">
    <location>
        <begin position="483"/>
        <end position="504"/>
    </location>
</feature>
<feature type="transmembrane region" description="Helical" evidence="6">
    <location>
        <begin position="300"/>
        <end position="320"/>
    </location>
</feature>
<evidence type="ECO:0000313" key="8">
    <source>
        <dbReference type="Proteomes" id="UP000000346"/>
    </source>
</evidence>
<dbReference type="STRING" id="666510.ASAC_0741"/>
<keyword evidence="3 6" id="KW-0812">Transmembrane</keyword>
<feature type="transmembrane region" description="Helical" evidence="6">
    <location>
        <begin position="414"/>
        <end position="438"/>
    </location>
</feature>
<dbReference type="Proteomes" id="UP000000346">
    <property type="component" value="Chromosome"/>
</dbReference>
<dbReference type="eggNOG" id="arCOG03650">
    <property type="taxonomic scope" value="Archaea"/>
</dbReference>
<keyword evidence="5 6" id="KW-0472">Membrane</keyword>
<comment type="subcellular location">
    <subcellularLocation>
        <location evidence="1">Cell membrane</location>
        <topology evidence="1">Multi-pass membrane protein</topology>
    </subcellularLocation>
</comment>
<feature type="transmembrane region" description="Helical" evidence="6">
    <location>
        <begin position="174"/>
        <end position="195"/>
    </location>
</feature>
<feature type="transmembrane region" description="Helical" evidence="6">
    <location>
        <begin position="365"/>
        <end position="386"/>
    </location>
</feature>
<organism evidence="7 8">
    <name type="scientific">Acidilobus saccharovorans (strain DSM 16705 / JCM 18335 / VKM B-2471 / 345-15)</name>
    <dbReference type="NCBI Taxonomy" id="666510"/>
    <lineage>
        <taxon>Archaea</taxon>
        <taxon>Thermoproteota</taxon>
        <taxon>Thermoprotei</taxon>
        <taxon>Acidilobales</taxon>
        <taxon>Acidilobaceae</taxon>
        <taxon>Acidilobus</taxon>
    </lineage>
</organism>
<feature type="transmembrane region" description="Helical" evidence="6">
    <location>
        <begin position="458"/>
        <end position="477"/>
    </location>
</feature>
<feature type="transmembrane region" description="Helical" evidence="6">
    <location>
        <begin position="146"/>
        <end position="167"/>
    </location>
</feature>
<dbReference type="HOGENOM" id="CLU_007946_20_3_2"/>
<dbReference type="GO" id="GO:0022857">
    <property type="term" value="F:transmembrane transporter activity"/>
    <property type="evidence" value="ECO:0007669"/>
    <property type="project" value="InterPro"/>
</dbReference>
<dbReference type="KEGG" id="asc:ASAC_0741"/>
<feature type="transmembrane region" description="Helical" evidence="6">
    <location>
        <begin position="261"/>
        <end position="280"/>
    </location>
</feature>
<evidence type="ECO:0000313" key="7">
    <source>
        <dbReference type="EMBL" id="ADL19147.1"/>
    </source>
</evidence>
<dbReference type="InParanoid" id="D9Q1F9"/>
<gene>
    <name evidence="7" type="ordered locus">ASAC_0741</name>
</gene>
<evidence type="ECO:0000256" key="6">
    <source>
        <dbReference type="SAM" id="Phobius"/>
    </source>
</evidence>